<reference evidence="2" key="2">
    <citation type="submission" date="2020-11" db="EMBL/GenBank/DDBJ databases">
        <authorList>
            <person name="McCartney M.A."/>
            <person name="Auch B."/>
            <person name="Kono T."/>
            <person name="Mallez S."/>
            <person name="Becker A."/>
            <person name="Gohl D.M."/>
            <person name="Silverstein K.A.T."/>
            <person name="Koren S."/>
            <person name="Bechman K.B."/>
            <person name="Herman A."/>
            <person name="Abrahante J.E."/>
            <person name="Garbe J."/>
        </authorList>
    </citation>
    <scope>NUCLEOTIDE SEQUENCE</scope>
    <source>
        <strain evidence="2">Duluth1</strain>
        <tissue evidence="2">Whole animal</tissue>
    </source>
</reference>
<reference evidence="2" key="1">
    <citation type="journal article" date="2019" name="bioRxiv">
        <title>The Genome of the Zebra Mussel, Dreissena polymorpha: A Resource for Invasive Species Research.</title>
        <authorList>
            <person name="McCartney M.A."/>
            <person name="Auch B."/>
            <person name="Kono T."/>
            <person name="Mallez S."/>
            <person name="Zhang Y."/>
            <person name="Obille A."/>
            <person name="Becker A."/>
            <person name="Abrahante J.E."/>
            <person name="Garbe J."/>
            <person name="Badalamenti J.P."/>
            <person name="Herman A."/>
            <person name="Mangelson H."/>
            <person name="Liachko I."/>
            <person name="Sullivan S."/>
            <person name="Sone E.D."/>
            <person name="Koren S."/>
            <person name="Silverstein K.A.T."/>
            <person name="Beckman K.B."/>
            <person name="Gohl D.M."/>
        </authorList>
    </citation>
    <scope>NUCLEOTIDE SEQUENCE</scope>
    <source>
        <strain evidence="2">Duluth1</strain>
        <tissue evidence="2">Whole animal</tissue>
    </source>
</reference>
<dbReference type="EMBL" id="JAIWYP010000001">
    <property type="protein sequence ID" value="KAH3889963.1"/>
    <property type="molecule type" value="Genomic_DNA"/>
</dbReference>
<organism evidence="2 3">
    <name type="scientific">Dreissena polymorpha</name>
    <name type="common">Zebra mussel</name>
    <name type="synonym">Mytilus polymorpha</name>
    <dbReference type="NCBI Taxonomy" id="45954"/>
    <lineage>
        <taxon>Eukaryota</taxon>
        <taxon>Metazoa</taxon>
        <taxon>Spiralia</taxon>
        <taxon>Lophotrochozoa</taxon>
        <taxon>Mollusca</taxon>
        <taxon>Bivalvia</taxon>
        <taxon>Autobranchia</taxon>
        <taxon>Heteroconchia</taxon>
        <taxon>Euheterodonta</taxon>
        <taxon>Imparidentia</taxon>
        <taxon>Neoheterodontei</taxon>
        <taxon>Myida</taxon>
        <taxon>Dreissenoidea</taxon>
        <taxon>Dreissenidae</taxon>
        <taxon>Dreissena</taxon>
    </lineage>
</organism>
<gene>
    <name evidence="2" type="ORF">DPMN_014030</name>
</gene>
<keyword evidence="3" id="KW-1185">Reference proteome</keyword>
<feature type="region of interest" description="Disordered" evidence="1">
    <location>
        <begin position="45"/>
        <end position="68"/>
    </location>
</feature>
<name>A0A9D4S4A6_DREPO</name>
<sequence>MPACEESVPRALWARKSSLPIQLERQWPKEEVGTERNPAESCQQCSIGLSPRSAGSRAISGLGNYKGE</sequence>
<evidence type="ECO:0000313" key="3">
    <source>
        <dbReference type="Proteomes" id="UP000828390"/>
    </source>
</evidence>
<dbReference type="Proteomes" id="UP000828390">
    <property type="component" value="Unassembled WGS sequence"/>
</dbReference>
<proteinExistence type="predicted"/>
<evidence type="ECO:0000313" key="2">
    <source>
        <dbReference type="EMBL" id="KAH3889963.1"/>
    </source>
</evidence>
<protein>
    <submittedName>
        <fullName evidence="2">Uncharacterized protein</fullName>
    </submittedName>
</protein>
<comment type="caution">
    <text evidence="2">The sequence shown here is derived from an EMBL/GenBank/DDBJ whole genome shotgun (WGS) entry which is preliminary data.</text>
</comment>
<dbReference type="AlphaFoldDB" id="A0A9D4S4A6"/>
<accession>A0A9D4S4A6</accession>
<evidence type="ECO:0000256" key="1">
    <source>
        <dbReference type="SAM" id="MobiDB-lite"/>
    </source>
</evidence>